<dbReference type="SMART" id="SM00530">
    <property type="entry name" value="HTH_XRE"/>
    <property type="match status" value="1"/>
</dbReference>
<gene>
    <name evidence="6" type="ORF">FB458_2622</name>
</gene>
<dbReference type="Proteomes" id="UP000317893">
    <property type="component" value="Unassembled WGS sequence"/>
</dbReference>
<evidence type="ECO:0000259" key="5">
    <source>
        <dbReference type="PROSITE" id="PS50943"/>
    </source>
</evidence>
<dbReference type="GO" id="GO:0110001">
    <property type="term" value="C:toxin-antitoxin complex"/>
    <property type="evidence" value="ECO:0007669"/>
    <property type="project" value="InterPro"/>
</dbReference>
<protein>
    <submittedName>
        <fullName evidence="6">Uncharacterized protein DUF86</fullName>
    </submittedName>
</protein>
<evidence type="ECO:0000256" key="2">
    <source>
        <dbReference type="ARBA" id="ARBA00022722"/>
    </source>
</evidence>
<feature type="region of interest" description="Disordered" evidence="4">
    <location>
        <begin position="1"/>
        <end position="22"/>
    </location>
</feature>
<dbReference type="EMBL" id="VFMN01000001">
    <property type="protein sequence ID" value="TQJ09510.1"/>
    <property type="molecule type" value="Genomic_DNA"/>
</dbReference>
<evidence type="ECO:0000313" key="7">
    <source>
        <dbReference type="Proteomes" id="UP000317893"/>
    </source>
</evidence>
<reference evidence="6 7" key="1">
    <citation type="submission" date="2019-06" db="EMBL/GenBank/DDBJ databases">
        <title>Sequencing the genomes of 1000 actinobacteria strains.</title>
        <authorList>
            <person name="Klenk H.-P."/>
        </authorList>
    </citation>
    <scope>NUCLEOTIDE SEQUENCE [LARGE SCALE GENOMIC DNA]</scope>
    <source>
        <strain evidence="6 7">DSM 18607</strain>
    </source>
</reference>
<evidence type="ECO:0000256" key="4">
    <source>
        <dbReference type="SAM" id="MobiDB-lite"/>
    </source>
</evidence>
<accession>A0A542E2E6</accession>
<organism evidence="6 7">
    <name type="scientific">Lapillicoccus jejuensis</name>
    <dbReference type="NCBI Taxonomy" id="402171"/>
    <lineage>
        <taxon>Bacteria</taxon>
        <taxon>Bacillati</taxon>
        <taxon>Actinomycetota</taxon>
        <taxon>Actinomycetes</taxon>
        <taxon>Micrococcales</taxon>
        <taxon>Intrasporangiaceae</taxon>
        <taxon>Lapillicoccus</taxon>
    </lineage>
</organism>
<feature type="domain" description="HTH cro/C1-type" evidence="5">
    <location>
        <begin position="23"/>
        <end position="77"/>
    </location>
</feature>
<dbReference type="PROSITE" id="PS50943">
    <property type="entry name" value="HTH_CROC1"/>
    <property type="match status" value="1"/>
</dbReference>
<keyword evidence="1" id="KW-1277">Toxin-antitoxin system</keyword>
<dbReference type="Pfam" id="PF01381">
    <property type="entry name" value="HTH_3"/>
    <property type="match status" value="1"/>
</dbReference>
<dbReference type="CDD" id="cd00093">
    <property type="entry name" value="HTH_XRE"/>
    <property type="match status" value="1"/>
</dbReference>
<keyword evidence="7" id="KW-1185">Reference proteome</keyword>
<comment type="caution">
    <text evidence="6">The sequence shown here is derived from an EMBL/GenBank/DDBJ whole genome shotgun (WGS) entry which is preliminary data.</text>
</comment>
<evidence type="ECO:0000313" key="6">
    <source>
        <dbReference type="EMBL" id="TQJ09510.1"/>
    </source>
</evidence>
<name>A0A542E2E6_9MICO</name>
<dbReference type="GO" id="GO:0003677">
    <property type="term" value="F:DNA binding"/>
    <property type="evidence" value="ECO:0007669"/>
    <property type="project" value="InterPro"/>
</dbReference>
<dbReference type="InterPro" id="IPR008201">
    <property type="entry name" value="HepT-like"/>
</dbReference>
<dbReference type="AlphaFoldDB" id="A0A542E2E6"/>
<dbReference type="SUPFAM" id="SSF47413">
    <property type="entry name" value="lambda repressor-like DNA-binding domains"/>
    <property type="match status" value="1"/>
</dbReference>
<sequence length="130" mass="14272">MGGDGRPTRPSHRHQRKAGTSTIAQLRTAAGLTQQELGDLSGVARSTIAAYESGRRHPSPPMVARLAAAARIQRDDRDVVEEHPEISWRAMKGMRDVVAHEHGAIDHELLWRTLSADVSREAELLRLLAG</sequence>
<evidence type="ECO:0000256" key="1">
    <source>
        <dbReference type="ARBA" id="ARBA00022649"/>
    </source>
</evidence>
<keyword evidence="3" id="KW-0378">Hydrolase</keyword>
<dbReference type="Gene3D" id="1.10.260.40">
    <property type="entry name" value="lambda repressor-like DNA-binding domains"/>
    <property type="match status" value="1"/>
</dbReference>
<proteinExistence type="predicted"/>
<dbReference type="InterPro" id="IPR010982">
    <property type="entry name" value="Lambda_DNA-bd_dom_sf"/>
</dbReference>
<keyword evidence="2" id="KW-0540">Nuclease</keyword>
<evidence type="ECO:0000256" key="3">
    <source>
        <dbReference type="ARBA" id="ARBA00022801"/>
    </source>
</evidence>
<dbReference type="RefSeq" id="WP_281286125.1">
    <property type="nucleotide sequence ID" value="NZ_BAAAPR010000009.1"/>
</dbReference>
<dbReference type="GO" id="GO:0004540">
    <property type="term" value="F:RNA nuclease activity"/>
    <property type="evidence" value="ECO:0007669"/>
    <property type="project" value="InterPro"/>
</dbReference>
<dbReference type="GO" id="GO:0016787">
    <property type="term" value="F:hydrolase activity"/>
    <property type="evidence" value="ECO:0007669"/>
    <property type="project" value="UniProtKB-KW"/>
</dbReference>
<dbReference type="Pfam" id="PF01934">
    <property type="entry name" value="HepT-like"/>
    <property type="match status" value="1"/>
</dbReference>
<dbReference type="InterPro" id="IPR001387">
    <property type="entry name" value="Cro/C1-type_HTH"/>
</dbReference>